<dbReference type="EMBL" id="JACLQD010000003">
    <property type="protein sequence ID" value="MBC2836289.1"/>
    <property type="molecule type" value="Genomic_DNA"/>
</dbReference>
<evidence type="ECO:0000313" key="8">
    <source>
        <dbReference type="Proteomes" id="UP000555411"/>
    </source>
</evidence>
<evidence type="ECO:0000256" key="3">
    <source>
        <dbReference type="ARBA" id="ARBA00022989"/>
    </source>
</evidence>
<comment type="caution">
    <text evidence="7">The sequence shown here is derived from an EMBL/GenBank/DDBJ whole genome shotgun (WGS) entry which is preliminary data.</text>
</comment>
<feature type="domain" description="GtrA/DPMS transmembrane" evidence="6">
    <location>
        <begin position="9"/>
        <end position="122"/>
    </location>
</feature>
<name>A0A842I9J8_9RHOB</name>
<keyword evidence="8" id="KW-1185">Reference proteome</keyword>
<evidence type="ECO:0000256" key="1">
    <source>
        <dbReference type="ARBA" id="ARBA00004141"/>
    </source>
</evidence>
<dbReference type="InterPro" id="IPR007267">
    <property type="entry name" value="GtrA_DPMS_TM"/>
</dbReference>
<evidence type="ECO:0000313" key="7">
    <source>
        <dbReference type="EMBL" id="MBC2836289.1"/>
    </source>
</evidence>
<evidence type="ECO:0000256" key="2">
    <source>
        <dbReference type="ARBA" id="ARBA00022692"/>
    </source>
</evidence>
<protein>
    <submittedName>
        <fullName evidence="7">GtrA family protein</fullName>
    </submittedName>
</protein>
<reference evidence="7 8" key="1">
    <citation type="journal article" date="2017" name="Int. J. Syst. Evol. Microbiol.">
        <title>Gemmobacter straminiformis sp. nov., isolated from an artificial fountain.</title>
        <authorList>
            <person name="Kang J.Y."/>
            <person name="Kim M.J."/>
            <person name="Chun J."/>
            <person name="Son K.P."/>
            <person name="Jahng K.Y."/>
        </authorList>
    </citation>
    <scope>NUCLEOTIDE SEQUENCE [LARGE SCALE GENOMIC DNA]</scope>
    <source>
        <strain evidence="7 8">CAM-8</strain>
    </source>
</reference>
<dbReference type="RefSeq" id="WP_185797894.1">
    <property type="nucleotide sequence ID" value="NZ_JACLQD010000003.1"/>
</dbReference>
<feature type="transmembrane region" description="Helical" evidence="5">
    <location>
        <begin position="35"/>
        <end position="52"/>
    </location>
</feature>
<dbReference type="AlphaFoldDB" id="A0A842I9J8"/>
<gene>
    <name evidence="7" type="ORF">H7F16_12290</name>
</gene>
<keyword evidence="2 5" id="KW-0812">Transmembrane</keyword>
<evidence type="ECO:0000256" key="4">
    <source>
        <dbReference type="ARBA" id="ARBA00023136"/>
    </source>
</evidence>
<dbReference type="Pfam" id="PF04138">
    <property type="entry name" value="GtrA_DPMS_TM"/>
    <property type="match status" value="1"/>
</dbReference>
<accession>A0A842I9J8</accession>
<proteinExistence type="predicted"/>
<feature type="transmembrane region" description="Helical" evidence="5">
    <location>
        <begin position="97"/>
        <end position="117"/>
    </location>
</feature>
<dbReference type="GO" id="GO:0016020">
    <property type="term" value="C:membrane"/>
    <property type="evidence" value="ECO:0007669"/>
    <property type="project" value="UniProtKB-SubCell"/>
</dbReference>
<organism evidence="7 8">
    <name type="scientific">Paragemmobacter straminiformis</name>
    <dbReference type="NCBI Taxonomy" id="2045119"/>
    <lineage>
        <taxon>Bacteria</taxon>
        <taxon>Pseudomonadati</taxon>
        <taxon>Pseudomonadota</taxon>
        <taxon>Alphaproteobacteria</taxon>
        <taxon>Rhodobacterales</taxon>
        <taxon>Paracoccaceae</taxon>
        <taxon>Paragemmobacter</taxon>
    </lineage>
</organism>
<sequence>MSEVPTPLRFVLTGLLVNGTLFLVLALLLRWRVDYRLAVTVTYLLGMAWGYLQNRLWSWRSKAPVVQSVSRYLVVYGGVYLAHMGIVALLVERAGLGPLGAAAVSAVIVIGPLFALLDRAVFPKETRL</sequence>
<keyword evidence="4 5" id="KW-0472">Membrane</keyword>
<evidence type="ECO:0000259" key="6">
    <source>
        <dbReference type="Pfam" id="PF04138"/>
    </source>
</evidence>
<feature type="transmembrane region" description="Helical" evidence="5">
    <location>
        <begin position="73"/>
        <end position="91"/>
    </location>
</feature>
<comment type="subcellular location">
    <subcellularLocation>
        <location evidence="1">Membrane</location>
        <topology evidence="1">Multi-pass membrane protein</topology>
    </subcellularLocation>
</comment>
<dbReference type="GO" id="GO:0000271">
    <property type="term" value="P:polysaccharide biosynthetic process"/>
    <property type="evidence" value="ECO:0007669"/>
    <property type="project" value="InterPro"/>
</dbReference>
<evidence type="ECO:0000256" key="5">
    <source>
        <dbReference type="SAM" id="Phobius"/>
    </source>
</evidence>
<dbReference type="Proteomes" id="UP000555411">
    <property type="component" value="Unassembled WGS sequence"/>
</dbReference>
<feature type="transmembrane region" description="Helical" evidence="5">
    <location>
        <begin position="7"/>
        <end position="29"/>
    </location>
</feature>
<keyword evidence="3 5" id="KW-1133">Transmembrane helix</keyword>